<dbReference type="PANTHER" id="PTHR30249">
    <property type="entry name" value="PUTATIVE SEROTONIN TRANSPORTER"/>
    <property type="match status" value="1"/>
</dbReference>
<feature type="transmembrane region" description="Helical" evidence="5">
    <location>
        <begin position="153"/>
        <end position="173"/>
    </location>
</feature>
<evidence type="ECO:0000256" key="2">
    <source>
        <dbReference type="ARBA" id="ARBA00022692"/>
    </source>
</evidence>
<evidence type="ECO:0000256" key="4">
    <source>
        <dbReference type="ARBA" id="ARBA00023136"/>
    </source>
</evidence>
<evidence type="ECO:0000313" key="7">
    <source>
        <dbReference type="Proteomes" id="UP000624419"/>
    </source>
</evidence>
<comment type="caution">
    <text evidence="6">The sequence shown here is derived from an EMBL/GenBank/DDBJ whole genome shotgun (WGS) entry which is preliminary data.</text>
</comment>
<dbReference type="Proteomes" id="UP000624419">
    <property type="component" value="Unassembled WGS sequence"/>
</dbReference>
<feature type="transmembrane region" description="Helical" evidence="5">
    <location>
        <begin position="37"/>
        <end position="56"/>
    </location>
</feature>
<organism evidence="6 7">
    <name type="scientific">Salinimonas profundi</name>
    <dbReference type="NCBI Taxonomy" id="2729140"/>
    <lineage>
        <taxon>Bacteria</taxon>
        <taxon>Pseudomonadati</taxon>
        <taxon>Pseudomonadota</taxon>
        <taxon>Gammaproteobacteria</taxon>
        <taxon>Alteromonadales</taxon>
        <taxon>Alteromonadaceae</taxon>
        <taxon>Alteromonas/Salinimonas group</taxon>
        <taxon>Salinimonas</taxon>
    </lineage>
</organism>
<evidence type="ECO:0000313" key="6">
    <source>
        <dbReference type="EMBL" id="MBD3585464.1"/>
    </source>
</evidence>
<dbReference type="Pfam" id="PF04172">
    <property type="entry name" value="LrgB"/>
    <property type="match status" value="1"/>
</dbReference>
<feature type="transmembrane region" description="Helical" evidence="5">
    <location>
        <begin position="98"/>
        <end position="120"/>
    </location>
</feature>
<feature type="transmembrane region" description="Helical" evidence="5">
    <location>
        <begin position="6"/>
        <end position="25"/>
    </location>
</feature>
<reference evidence="6 7" key="1">
    <citation type="submission" date="2020-04" db="EMBL/GenBank/DDBJ databases">
        <title>Salinimonas sp. HHU 13199.</title>
        <authorList>
            <person name="Cui X."/>
            <person name="Zhang D."/>
        </authorList>
    </citation>
    <scope>NUCLEOTIDE SEQUENCE [LARGE SCALE GENOMIC DNA]</scope>
    <source>
        <strain evidence="6 7">HHU 13199</strain>
    </source>
</reference>
<evidence type="ECO:0000256" key="1">
    <source>
        <dbReference type="ARBA" id="ARBA00004141"/>
    </source>
</evidence>
<keyword evidence="3 5" id="KW-1133">Transmembrane helix</keyword>
<feature type="transmembrane region" description="Helical" evidence="5">
    <location>
        <begin position="208"/>
        <end position="230"/>
    </location>
</feature>
<evidence type="ECO:0000256" key="3">
    <source>
        <dbReference type="ARBA" id="ARBA00022989"/>
    </source>
</evidence>
<dbReference type="InterPro" id="IPR007300">
    <property type="entry name" value="CidB/LrgB"/>
</dbReference>
<evidence type="ECO:0000256" key="5">
    <source>
        <dbReference type="SAM" id="Phobius"/>
    </source>
</evidence>
<comment type="subcellular location">
    <subcellularLocation>
        <location evidence="1">Membrane</location>
        <topology evidence="1">Multi-pass membrane protein</topology>
    </subcellularLocation>
</comment>
<keyword evidence="7" id="KW-1185">Reference proteome</keyword>
<sequence length="231" mass="24018">MVLKDSATLPGVVWLSVTLTIYALAIKINRLAGNNPLLHPLVITAVGVMLLAVVTGTAIDDYQQHAGLLHWLLGPATVALALPMYAQWQKVRELGWQLVLAIAVGGIIAPVLAWLCLFVVDAPLALQMTMLAKSITTPLAMETSRVIGGVPELAAVFVIITGIAGAIAAPLSFRLFQVADRQAQGIALGSVAHAVGTAKALSMGEDVAAMASLGLCLNGIMTAIVLPLVFS</sequence>
<gene>
    <name evidence="6" type="ORF">HHX48_06945</name>
</gene>
<keyword evidence="2 5" id="KW-0812">Transmembrane</keyword>
<keyword evidence="4 5" id="KW-0472">Membrane</keyword>
<proteinExistence type="predicted"/>
<feature type="transmembrane region" description="Helical" evidence="5">
    <location>
        <begin position="68"/>
        <end position="86"/>
    </location>
</feature>
<dbReference type="PANTHER" id="PTHR30249:SF0">
    <property type="entry name" value="PLASTIDAL GLYCOLATE_GLYCERATE TRANSLOCATOR 1, CHLOROPLASTIC"/>
    <property type="match status" value="1"/>
</dbReference>
<accession>A0ABR8LGT9</accession>
<dbReference type="EMBL" id="JABBXD010000002">
    <property type="protein sequence ID" value="MBD3585464.1"/>
    <property type="molecule type" value="Genomic_DNA"/>
</dbReference>
<protein>
    <submittedName>
        <fullName evidence="6">LrgB family protein</fullName>
    </submittedName>
</protein>
<name>A0ABR8LGT9_9ALTE</name>